<keyword evidence="3" id="KW-1185">Reference proteome</keyword>
<dbReference type="Pfam" id="PF22513">
    <property type="entry name" value="FitA-like_RHH"/>
    <property type="match status" value="1"/>
</dbReference>
<evidence type="ECO:0000313" key="2">
    <source>
        <dbReference type="EMBL" id="GEL16514.1"/>
    </source>
</evidence>
<comment type="caution">
    <text evidence="2">The sequence shown here is derived from an EMBL/GenBank/DDBJ whole genome shotgun (WGS) entry which is preliminary data.</text>
</comment>
<protein>
    <recommendedName>
        <fullName evidence="1">Antitoxin FitA-like ribbon-helix-helix domain-containing protein</fullName>
    </recommendedName>
</protein>
<dbReference type="AlphaFoldDB" id="A0A511CZ25"/>
<dbReference type="Proteomes" id="UP000321328">
    <property type="component" value="Unassembled WGS sequence"/>
</dbReference>
<dbReference type="GO" id="GO:0006355">
    <property type="term" value="P:regulation of DNA-templated transcription"/>
    <property type="evidence" value="ECO:0007669"/>
    <property type="project" value="InterPro"/>
</dbReference>
<name>A0A511CZ25_9PSEU</name>
<dbReference type="OrthoDB" id="7107936at2"/>
<dbReference type="InterPro" id="IPR010985">
    <property type="entry name" value="Ribbon_hlx_hlx"/>
</dbReference>
<dbReference type="SUPFAM" id="SSF47598">
    <property type="entry name" value="Ribbon-helix-helix"/>
    <property type="match status" value="1"/>
</dbReference>
<gene>
    <name evidence="2" type="ORF">PA7_03510</name>
</gene>
<organism evidence="2 3">
    <name type="scientific">Pseudonocardia asaccharolytica DSM 44247 = NBRC 16224</name>
    <dbReference type="NCBI Taxonomy" id="1123024"/>
    <lineage>
        <taxon>Bacteria</taxon>
        <taxon>Bacillati</taxon>
        <taxon>Actinomycetota</taxon>
        <taxon>Actinomycetes</taxon>
        <taxon>Pseudonocardiales</taxon>
        <taxon>Pseudonocardiaceae</taxon>
        <taxon>Pseudonocardia</taxon>
    </lineage>
</organism>
<dbReference type="InterPro" id="IPR053853">
    <property type="entry name" value="FitA-like_RHH"/>
</dbReference>
<feature type="domain" description="Antitoxin FitA-like ribbon-helix-helix" evidence="1">
    <location>
        <begin position="5"/>
        <end position="39"/>
    </location>
</feature>
<proteinExistence type="predicted"/>
<accession>A0A511CZ25</accession>
<evidence type="ECO:0000313" key="3">
    <source>
        <dbReference type="Proteomes" id="UP000321328"/>
    </source>
</evidence>
<reference evidence="2 3" key="1">
    <citation type="submission" date="2019-07" db="EMBL/GenBank/DDBJ databases">
        <title>Whole genome shotgun sequence of Pseudonocardia asaccharolytica NBRC 16224.</title>
        <authorList>
            <person name="Hosoyama A."/>
            <person name="Uohara A."/>
            <person name="Ohji S."/>
            <person name="Ichikawa N."/>
        </authorList>
    </citation>
    <scope>NUCLEOTIDE SEQUENCE [LARGE SCALE GENOMIC DNA]</scope>
    <source>
        <strain evidence="2 3">NBRC 16224</strain>
    </source>
</reference>
<dbReference type="RefSeq" id="WP_037055588.1">
    <property type="nucleotide sequence ID" value="NZ_AUII01000002.1"/>
</dbReference>
<evidence type="ECO:0000259" key="1">
    <source>
        <dbReference type="Pfam" id="PF22513"/>
    </source>
</evidence>
<dbReference type="EMBL" id="BJVI01000002">
    <property type="protein sequence ID" value="GEL16514.1"/>
    <property type="molecule type" value="Genomic_DNA"/>
</dbReference>
<sequence length="92" mass="9571">MSTVITIRDVPDDVKDVLAREARSAGQSLQAFLLGVLKQQAAFGRNRQIIAEIERDLARGGGVGDDAPDAADVLRAERAEGTAAPGRAGGTV</sequence>